<evidence type="ECO:0000259" key="1">
    <source>
        <dbReference type="Pfam" id="PF21992"/>
    </source>
</evidence>
<dbReference type="InterPro" id="IPR053845">
    <property type="entry name" value="DUF6927"/>
</dbReference>
<name>A0A5M6I0Q3_9HYPH</name>
<sequence length="199" mass="22595">MGWLYMQSLKGHSGPRQYLDAQFTYERRDAISNVLRSALVGMRVYYAAVEQLRIAAGEREVGAVICLVRYSPRDREGYIFGYKDMCESMGPNACDCPESILDLLTPTDSQLALQWRARCRDSIRARRINAAKPNPRAGQVIVFDEPLAFADGRRFDQLEVVANPRSHRSVLFRAPGSNSLYRIPNIKNRTYRLLNPPPG</sequence>
<accession>A0A5M6I0Q3</accession>
<reference evidence="2 3" key="1">
    <citation type="submission" date="2019-09" db="EMBL/GenBank/DDBJ databases">
        <title>Draft Whole-Genome sequence of Blastochloris sulfoviridis DSM 729.</title>
        <authorList>
            <person name="Meyer T.E."/>
            <person name="Kyndt J.A."/>
        </authorList>
    </citation>
    <scope>NUCLEOTIDE SEQUENCE [LARGE SCALE GENOMIC DNA]</scope>
    <source>
        <strain evidence="2 3">DSM 729</strain>
    </source>
</reference>
<feature type="domain" description="DUF6927" evidence="1">
    <location>
        <begin position="106"/>
        <end position="185"/>
    </location>
</feature>
<comment type="caution">
    <text evidence="2">The sequence shown here is derived from an EMBL/GenBank/DDBJ whole genome shotgun (WGS) entry which is preliminary data.</text>
</comment>
<proteinExistence type="predicted"/>
<dbReference type="RefSeq" id="WP_150097259.1">
    <property type="nucleotide sequence ID" value="NZ_VWPL01000012.1"/>
</dbReference>
<keyword evidence="3" id="KW-1185">Reference proteome</keyword>
<dbReference type="Proteomes" id="UP000323886">
    <property type="component" value="Unassembled WGS sequence"/>
</dbReference>
<dbReference type="EMBL" id="VWPL01000012">
    <property type="protein sequence ID" value="KAA5601752.1"/>
    <property type="molecule type" value="Genomic_DNA"/>
</dbReference>
<dbReference type="Pfam" id="PF21992">
    <property type="entry name" value="DUF6927"/>
    <property type="match status" value="1"/>
</dbReference>
<dbReference type="OrthoDB" id="6874909at2"/>
<protein>
    <recommendedName>
        <fullName evidence="1">DUF6927 domain-containing protein</fullName>
    </recommendedName>
</protein>
<evidence type="ECO:0000313" key="3">
    <source>
        <dbReference type="Proteomes" id="UP000323886"/>
    </source>
</evidence>
<organism evidence="2 3">
    <name type="scientific">Blastochloris sulfoviridis</name>
    <dbReference type="NCBI Taxonomy" id="50712"/>
    <lineage>
        <taxon>Bacteria</taxon>
        <taxon>Pseudomonadati</taxon>
        <taxon>Pseudomonadota</taxon>
        <taxon>Alphaproteobacteria</taxon>
        <taxon>Hyphomicrobiales</taxon>
        <taxon>Blastochloridaceae</taxon>
        <taxon>Blastochloris</taxon>
    </lineage>
</organism>
<evidence type="ECO:0000313" key="2">
    <source>
        <dbReference type="EMBL" id="KAA5601752.1"/>
    </source>
</evidence>
<gene>
    <name evidence="2" type="ORF">F1193_08510</name>
</gene>
<dbReference type="AlphaFoldDB" id="A0A5M6I0Q3"/>